<reference evidence="1 2" key="1">
    <citation type="submission" date="2017-01" db="EMBL/GenBank/DDBJ databases">
        <authorList>
            <person name="Mah S.A."/>
            <person name="Swanson W.J."/>
            <person name="Moy G.W."/>
            <person name="Vacquier V.D."/>
        </authorList>
    </citation>
    <scope>NUCLEOTIDE SEQUENCE [LARGE SCALE GENOMIC DNA]</scope>
    <source>
        <strain evidence="1 2">GSMNP</strain>
    </source>
</reference>
<dbReference type="OrthoDB" id="262547at2759"/>
<name>A0A1R1XFV2_9FUNG</name>
<dbReference type="GO" id="GO:0016757">
    <property type="term" value="F:glycosyltransferase activity"/>
    <property type="evidence" value="ECO:0007669"/>
    <property type="project" value="UniProtKB-KW"/>
</dbReference>
<evidence type="ECO:0000313" key="2">
    <source>
        <dbReference type="Proteomes" id="UP000187283"/>
    </source>
</evidence>
<organism evidence="1 2">
    <name type="scientific">Smittium culicis</name>
    <dbReference type="NCBI Taxonomy" id="133412"/>
    <lineage>
        <taxon>Eukaryota</taxon>
        <taxon>Fungi</taxon>
        <taxon>Fungi incertae sedis</taxon>
        <taxon>Zoopagomycota</taxon>
        <taxon>Kickxellomycotina</taxon>
        <taxon>Harpellomycetes</taxon>
        <taxon>Harpellales</taxon>
        <taxon>Legeriomycetaceae</taxon>
        <taxon>Smittium</taxon>
    </lineage>
</organism>
<dbReference type="Pfam" id="PF11735">
    <property type="entry name" value="CAP59_mtransfer"/>
    <property type="match status" value="1"/>
</dbReference>
<dbReference type="EMBL" id="LSSN01003455">
    <property type="protein sequence ID" value="OMJ13509.1"/>
    <property type="molecule type" value="Genomic_DNA"/>
</dbReference>
<keyword evidence="1" id="KW-0328">Glycosyltransferase</keyword>
<gene>
    <name evidence="1" type="ORF">AYI70_g8450</name>
</gene>
<dbReference type="InterPro" id="IPR021047">
    <property type="entry name" value="Mannosyltransferase_CMT1"/>
</dbReference>
<dbReference type="AlphaFoldDB" id="A0A1R1XFV2"/>
<proteinExistence type="predicted"/>
<dbReference type="PANTHER" id="PTHR34144:SF5">
    <property type="entry name" value="ALPHA-1,3-MANNOSYLTRANSFERASE CMT1"/>
    <property type="match status" value="1"/>
</dbReference>
<sequence>MSINDVEYTQVIYYDFGLFAAQKRFNLKKIALKKAHYCGTNHRIAFDEYLSKNGKYDYLKSDTSIYEPDHSDMMIIEKARLKMRNITLNSSRKRKYFFSMNLYNNEEVLPYIIEEIMLLFKFLGPENVFLSIYENGSFDKTKDILMEFKSFLNDLDLRHSIISDYSVRPKIFHRIEYLAKIRNKALEPLESEEKEGRVYDKIVFMNDIFFCHYDILELLYQSDYQKSDVTCPLDYSTKGRNPEAIFRDKWVARDLYGNDFRGNMNNLLSHEPSTERFNERLPFQVQCSWNGMAVINSAPFYGKNPIRFRRSDLNTDECSASECSLFCNDLWKRGLRRIIVVPKILVPYTHNEIFALKINQEFIMNINQTLSERINYVSGPPKVSCRGLTKFNNIHPDVPDKKVEYSGSDTVVL</sequence>
<protein>
    <submittedName>
        <fullName evidence="1">Alpha-1,3-mannosyltransferase CMT1</fullName>
    </submittedName>
</protein>
<dbReference type="Proteomes" id="UP000187283">
    <property type="component" value="Unassembled WGS sequence"/>
</dbReference>
<keyword evidence="1" id="KW-0808">Transferase</keyword>
<evidence type="ECO:0000313" key="1">
    <source>
        <dbReference type="EMBL" id="OMJ13509.1"/>
    </source>
</evidence>
<accession>A0A1R1XFV2</accession>
<comment type="caution">
    <text evidence="1">The sequence shown here is derived from an EMBL/GenBank/DDBJ whole genome shotgun (WGS) entry which is preliminary data.</text>
</comment>
<dbReference type="PANTHER" id="PTHR34144">
    <property type="entry name" value="CHROMOSOME 8, WHOLE GENOME SHOTGUN SEQUENCE"/>
    <property type="match status" value="1"/>
</dbReference>
<keyword evidence="2" id="KW-1185">Reference proteome</keyword>